<dbReference type="Gene3D" id="2.60.120.1560">
    <property type="match status" value="1"/>
</dbReference>
<dbReference type="PANTHER" id="PTHR46769:SF2">
    <property type="entry name" value="FIBROCYSTIN-L ISOFORM 2 PRECURSOR-RELATED"/>
    <property type="match status" value="1"/>
</dbReference>
<feature type="domain" description="PA14" evidence="2">
    <location>
        <begin position="83"/>
        <end position="235"/>
    </location>
</feature>
<reference evidence="4" key="1">
    <citation type="journal article" date="2019" name="Int. J. Syst. Evol. Microbiol.">
        <title>The Global Catalogue of Microorganisms (GCM) 10K type strain sequencing project: providing services to taxonomists for standard genome sequencing and annotation.</title>
        <authorList>
            <consortium name="The Broad Institute Genomics Platform"/>
            <consortium name="The Broad Institute Genome Sequencing Center for Infectious Disease"/>
            <person name="Wu L."/>
            <person name="Ma J."/>
        </authorList>
    </citation>
    <scope>NUCLEOTIDE SEQUENCE [LARGE SCALE GENOMIC DNA]</scope>
    <source>
        <strain evidence="4">KCTC 42498</strain>
    </source>
</reference>
<dbReference type="InterPro" id="IPR037524">
    <property type="entry name" value="PA14/GLEYA"/>
</dbReference>
<evidence type="ECO:0000313" key="3">
    <source>
        <dbReference type="EMBL" id="MFD2515319.1"/>
    </source>
</evidence>
<keyword evidence="4" id="KW-1185">Reference proteome</keyword>
<accession>A0ABW5IPP7</accession>
<dbReference type="NCBIfam" id="TIGR04183">
    <property type="entry name" value="Por_Secre_tail"/>
    <property type="match status" value="1"/>
</dbReference>
<dbReference type="PANTHER" id="PTHR46769">
    <property type="entry name" value="POLYCYSTIC KIDNEY AND HEPATIC DISEASE 1 (AUTOSOMAL RECESSIVE)-LIKE 1"/>
    <property type="match status" value="1"/>
</dbReference>
<evidence type="ECO:0000259" key="2">
    <source>
        <dbReference type="PROSITE" id="PS51820"/>
    </source>
</evidence>
<dbReference type="Pfam" id="PF07691">
    <property type="entry name" value="PA14"/>
    <property type="match status" value="1"/>
</dbReference>
<comment type="caution">
    <text evidence="3">The sequence shown here is derived from an EMBL/GenBank/DDBJ whole genome shotgun (WGS) entry which is preliminary data.</text>
</comment>
<dbReference type="InterPro" id="IPR026444">
    <property type="entry name" value="Secre_tail"/>
</dbReference>
<evidence type="ECO:0000256" key="1">
    <source>
        <dbReference type="ARBA" id="ARBA00022729"/>
    </source>
</evidence>
<dbReference type="InterPro" id="IPR011658">
    <property type="entry name" value="PA14_dom"/>
</dbReference>
<proteinExistence type="predicted"/>
<organism evidence="3 4">
    <name type="scientific">Pontibacter locisalis</name>
    <dbReference type="NCBI Taxonomy" id="1719035"/>
    <lineage>
        <taxon>Bacteria</taxon>
        <taxon>Pseudomonadati</taxon>
        <taxon>Bacteroidota</taxon>
        <taxon>Cytophagia</taxon>
        <taxon>Cytophagales</taxon>
        <taxon>Hymenobacteraceae</taxon>
        <taxon>Pontibacter</taxon>
    </lineage>
</organism>
<evidence type="ECO:0000313" key="4">
    <source>
        <dbReference type="Proteomes" id="UP001597544"/>
    </source>
</evidence>
<dbReference type="SMART" id="SM00758">
    <property type="entry name" value="PA14"/>
    <property type="match status" value="1"/>
</dbReference>
<feature type="non-terminal residue" evidence="3">
    <location>
        <position position="1"/>
    </location>
</feature>
<dbReference type="EMBL" id="JBHULU010000021">
    <property type="protein sequence ID" value="MFD2515319.1"/>
    <property type="molecule type" value="Genomic_DNA"/>
</dbReference>
<dbReference type="Proteomes" id="UP001597544">
    <property type="component" value="Unassembled WGS sequence"/>
</dbReference>
<name>A0ABW5IPP7_9BACT</name>
<dbReference type="RefSeq" id="WP_377509802.1">
    <property type="nucleotide sequence ID" value="NZ_JBHULU010000021.1"/>
</dbReference>
<protein>
    <submittedName>
        <fullName evidence="3">PA14 domain-containing protein</fullName>
    </submittedName>
</protein>
<keyword evidence="1" id="KW-0732">Signal</keyword>
<dbReference type="InterPro" id="IPR052387">
    <property type="entry name" value="Fibrocystin"/>
</dbReference>
<dbReference type="Pfam" id="PF18962">
    <property type="entry name" value="Por_Secre_tail"/>
    <property type="match status" value="1"/>
</dbReference>
<dbReference type="PROSITE" id="PS51820">
    <property type="entry name" value="PA14"/>
    <property type="match status" value="1"/>
</dbReference>
<dbReference type="SUPFAM" id="SSF56988">
    <property type="entry name" value="Anthrax protective antigen"/>
    <property type="match status" value="1"/>
</dbReference>
<gene>
    <name evidence="3" type="ORF">ACFSRY_15710</name>
</gene>
<sequence length="347" mass="37810">KLASVNGWTNPREWTKYSTQTSVKVTLEAGKRYYIEALMKEGAGGDNLAVGWQLPNGSLERPIAGKHLSQMGSTASTVTAPLYVTGKITREYWAGAYGEGISNIPVTKAPTTTTELTLFEAPSNVGDNYGQRVRGYVTAPTSGQYTFWIAGDNSAELWLSTSEDPARKVKLASVNGWTNPREWTKYSTQTSVKVTLEAGKRYYIEALMKEGAGGDNLAVGWQLPNGSLERPIAGKHLSPISTGITGVSSLSMSEAADVELEFEGVTAYPNPFRDMITLDLDDQDVKLQKVVLLDQTGRVAYEEKGSLELQNGKLEINLSSVNLRGGLYFLKYTDSEGISKSIKVIKE</sequence>